<sequence length="200" mass="21857">MIYIDDSTVKVGGVVLPGLFKSIEIKGDALIEEQEVEGRSTKPKQATGYEDAKINLELILHDGPVLTKLQKLEAIQNLFKKKGQAKPIIYEIVNEHTAARGITQVLFKNLTTKEQSKNDELTVMIEFWEYIPMTITATKAGSTSGTSAASTAKANLTSEYQGYLSSRGTAPKLHDKTAKTAATDNAETQAYKSKLAAMPY</sequence>
<dbReference type="AlphaFoldDB" id="A0A1M5BU13"/>
<name>A0A1M5BU13_9FIRM</name>
<organism evidence="1 2">
    <name type="scientific">Desulforamulus putei DSM 12395</name>
    <dbReference type="NCBI Taxonomy" id="1121429"/>
    <lineage>
        <taxon>Bacteria</taxon>
        <taxon>Bacillati</taxon>
        <taxon>Bacillota</taxon>
        <taxon>Clostridia</taxon>
        <taxon>Eubacteriales</taxon>
        <taxon>Peptococcaceae</taxon>
        <taxon>Desulforamulus</taxon>
    </lineage>
</organism>
<proteinExistence type="predicted"/>
<reference evidence="2" key="1">
    <citation type="submission" date="2016-11" db="EMBL/GenBank/DDBJ databases">
        <authorList>
            <person name="Varghese N."/>
            <person name="Submissions S."/>
        </authorList>
    </citation>
    <scope>NUCLEOTIDE SEQUENCE [LARGE SCALE GENOMIC DNA]</scope>
    <source>
        <strain evidence="2">DSM 12395</strain>
    </source>
</reference>
<dbReference type="OrthoDB" id="2061133at2"/>
<keyword evidence="2" id="KW-1185">Reference proteome</keyword>
<dbReference type="RefSeq" id="WP_073239908.1">
    <property type="nucleotide sequence ID" value="NZ_FQUY01000025.1"/>
</dbReference>
<evidence type="ECO:0000313" key="2">
    <source>
        <dbReference type="Proteomes" id="UP000184148"/>
    </source>
</evidence>
<protein>
    <submittedName>
        <fullName evidence="1">Uncharacterized protein</fullName>
    </submittedName>
</protein>
<dbReference type="Proteomes" id="UP000184148">
    <property type="component" value="Unassembled WGS sequence"/>
</dbReference>
<gene>
    <name evidence="1" type="ORF">SAMN02745133_02707</name>
</gene>
<dbReference type="EMBL" id="FQUY01000025">
    <property type="protein sequence ID" value="SHF46053.1"/>
    <property type="molecule type" value="Genomic_DNA"/>
</dbReference>
<evidence type="ECO:0000313" key="1">
    <source>
        <dbReference type="EMBL" id="SHF46053.1"/>
    </source>
</evidence>
<dbReference type="STRING" id="1121429.SAMN02745133_02707"/>
<accession>A0A1M5BU13</accession>